<reference evidence="1 2" key="1">
    <citation type="submission" date="2019-02" db="EMBL/GenBank/DDBJ databases">
        <title>Deep-cultivation of Planctomycetes and their phenomic and genomic characterization uncovers novel biology.</title>
        <authorList>
            <person name="Wiegand S."/>
            <person name="Jogler M."/>
            <person name="Boedeker C."/>
            <person name="Pinto D."/>
            <person name="Vollmers J."/>
            <person name="Rivas-Marin E."/>
            <person name="Kohn T."/>
            <person name="Peeters S.H."/>
            <person name="Heuer A."/>
            <person name="Rast P."/>
            <person name="Oberbeckmann S."/>
            <person name="Bunk B."/>
            <person name="Jeske O."/>
            <person name="Meyerdierks A."/>
            <person name="Storesund J.E."/>
            <person name="Kallscheuer N."/>
            <person name="Luecker S."/>
            <person name="Lage O.M."/>
            <person name="Pohl T."/>
            <person name="Merkel B.J."/>
            <person name="Hornburger P."/>
            <person name="Mueller R.-W."/>
            <person name="Bruemmer F."/>
            <person name="Labrenz M."/>
            <person name="Spormann A.M."/>
            <person name="Op Den Camp H."/>
            <person name="Overmann J."/>
            <person name="Amann R."/>
            <person name="Jetten M.S.M."/>
            <person name="Mascher T."/>
            <person name="Medema M.H."/>
            <person name="Devos D.P."/>
            <person name="Kaster A.-K."/>
            <person name="Ovreas L."/>
            <person name="Rohde M."/>
            <person name="Galperin M.Y."/>
            <person name="Jogler C."/>
        </authorList>
    </citation>
    <scope>NUCLEOTIDE SEQUENCE [LARGE SCALE GENOMIC DNA]</scope>
    <source>
        <strain evidence="1 2">CA54</strain>
    </source>
</reference>
<sequence length="68" mass="7802">MSAPRWPMRWSWMAWDVKLFLVDLDRQRAEAEANDIMHAVPFSLNDEETAAFHASAAIVRDANDSLNL</sequence>
<comment type="caution">
    <text evidence="1">The sequence shown here is derived from an EMBL/GenBank/DDBJ whole genome shotgun (WGS) entry which is preliminary data.</text>
</comment>
<dbReference type="AlphaFoldDB" id="A0A5C6BNK3"/>
<gene>
    <name evidence="1" type="ORF">CA54_17220</name>
</gene>
<protein>
    <submittedName>
        <fullName evidence="1">Uncharacterized protein</fullName>
    </submittedName>
</protein>
<organism evidence="1 2">
    <name type="scientific">Symmachiella macrocystis</name>
    <dbReference type="NCBI Taxonomy" id="2527985"/>
    <lineage>
        <taxon>Bacteria</taxon>
        <taxon>Pseudomonadati</taxon>
        <taxon>Planctomycetota</taxon>
        <taxon>Planctomycetia</taxon>
        <taxon>Planctomycetales</taxon>
        <taxon>Planctomycetaceae</taxon>
        <taxon>Symmachiella</taxon>
    </lineage>
</organism>
<accession>A0A5C6BNK3</accession>
<name>A0A5C6BNK3_9PLAN</name>
<dbReference type="EMBL" id="SJPP01000001">
    <property type="protein sequence ID" value="TWU12896.1"/>
    <property type="molecule type" value="Genomic_DNA"/>
</dbReference>
<evidence type="ECO:0000313" key="1">
    <source>
        <dbReference type="EMBL" id="TWU12896.1"/>
    </source>
</evidence>
<evidence type="ECO:0000313" key="2">
    <source>
        <dbReference type="Proteomes" id="UP000320735"/>
    </source>
</evidence>
<proteinExistence type="predicted"/>
<dbReference type="Proteomes" id="UP000320735">
    <property type="component" value="Unassembled WGS sequence"/>
</dbReference>
<keyword evidence="2" id="KW-1185">Reference proteome</keyword>